<dbReference type="InterPro" id="IPR016032">
    <property type="entry name" value="Sig_transdc_resp-reg_C-effctor"/>
</dbReference>
<dbReference type="PANTHER" id="PTHR35807:SF1">
    <property type="entry name" value="TRANSCRIPTIONAL REGULATOR REDD"/>
    <property type="match status" value="1"/>
</dbReference>
<dbReference type="CDD" id="cd15831">
    <property type="entry name" value="BTAD"/>
    <property type="match status" value="1"/>
</dbReference>
<dbReference type="GO" id="GO:0000160">
    <property type="term" value="P:phosphorelay signal transduction system"/>
    <property type="evidence" value="ECO:0007669"/>
    <property type="project" value="InterPro"/>
</dbReference>
<feature type="compositionally biased region" description="Polar residues" evidence="6">
    <location>
        <begin position="303"/>
        <end position="313"/>
    </location>
</feature>
<dbReference type="InterPro" id="IPR011990">
    <property type="entry name" value="TPR-like_helical_dom_sf"/>
</dbReference>
<dbReference type="RefSeq" id="WP_089210480.1">
    <property type="nucleotide sequence ID" value="NZ_FZOD01000034.1"/>
</dbReference>
<organism evidence="8 9">
    <name type="scientific">Streptosporangium subroseum</name>
    <dbReference type="NCBI Taxonomy" id="106412"/>
    <lineage>
        <taxon>Bacteria</taxon>
        <taxon>Bacillati</taxon>
        <taxon>Actinomycetota</taxon>
        <taxon>Actinomycetes</taxon>
        <taxon>Streptosporangiales</taxon>
        <taxon>Streptosporangiaceae</taxon>
        <taxon>Streptosporangium</taxon>
    </lineage>
</organism>
<feature type="domain" description="OmpR/PhoB-type" evidence="7">
    <location>
        <begin position="24"/>
        <end position="132"/>
    </location>
</feature>
<dbReference type="InterPro" id="IPR051677">
    <property type="entry name" value="AfsR-DnrI-RedD_regulator"/>
</dbReference>
<dbReference type="SMART" id="SM00862">
    <property type="entry name" value="Trans_reg_C"/>
    <property type="match status" value="1"/>
</dbReference>
<evidence type="ECO:0000256" key="4">
    <source>
        <dbReference type="ARBA" id="ARBA00023163"/>
    </source>
</evidence>
<evidence type="ECO:0000256" key="3">
    <source>
        <dbReference type="ARBA" id="ARBA00023125"/>
    </source>
</evidence>
<dbReference type="InterPro" id="IPR001867">
    <property type="entry name" value="OmpR/PhoB-type_DNA-bd"/>
</dbReference>
<dbReference type="SUPFAM" id="SSF52540">
    <property type="entry name" value="P-loop containing nucleoside triphosphate hydrolases"/>
    <property type="match status" value="1"/>
</dbReference>
<reference evidence="8 9" key="1">
    <citation type="submission" date="2017-06" db="EMBL/GenBank/DDBJ databases">
        <authorList>
            <person name="Kim H.J."/>
            <person name="Triplett B.A."/>
        </authorList>
    </citation>
    <scope>NUCLEOTIDE SEQUENCE [LARGE SCALE GENOMIC DNA]</scope>
    <source>
        <strain evidence="8 9">CGMCC 4.2132</strain>
    </source>
</reference>
<dbReference type="InterPro" id="IPR036388">
    <property type="entry name" value="WH-like_DNA-bd_sf"/>
</dbReference>
<sequence length="1107" mass="118881">MADTSPSRRSVGTEPTLVVPAAAIPVARPGGGAASLTIQVLGPLRVWRDGVEVDIGPRQQTYLLALLLMRAGRPVSSSELIDLVWDESMPTSALNIVHKYVGTLRRLLEPNLPARAPGSYLHRRGSGYQFDDSRVALDLTEFRRLLGLARAALDAHRFEEGVNAYEEALSRWRGSAGDGLALSSAASPLIASVNRELLDACVEAARVTVPRGHAKRILQPLRLAAWIAPIDETIQSTLMTALAASGQQAEALSVFDTVRARLAHDLGIDPGPALREAHRQVLQQTEAVFTPRVAGLLPEVAPRSTSGAHSTSGARKLSGSRSDRLVGRQEELTLLRHAIDSATFTRAQIVLVEGPPGVGKSRLLAEVTDEAAANGAFTFWGRCHDGEGAPSMWPWVQIVEALIAELPENDRARWTAELGDLLQHPAHDAEVLARPDAGAQFRLYSNVVALFSAAAARRPLVVVVDDLHWADQASLQLFAHLAESLPDRSVLMGTLRDHAPTPSQHVRRMLAAVARQDRHRRVALGPLGPSDVAELIHQETGRSPSPGVARNIQARTEGNPLFVRELARFLAEEDHLSDQAAAQAAVPSTVRDIVSDRTSKLDDGDRRLIDIAALMGRDIDARLLARASGLDASQCLTRLEALEALGLVEVTSGSSGDWRFVHDLVRESVARSTSRSNASHFHLAIASALAQIHEPAERHGEALAHHLCSAGPLAEPEQTAQALIVAARIAARRSAYETAEKHLDTAAHIARSAGLLGLELTALTELTAVAGIHAGFVGATMDHLDRAEKVARSLGQEREATGFLFSRFLAHAQGIQLDAAGRLARRLLVHGQRSSDPVVQASGHHAWGVHQWSSGNIGEAHRNLSQSDSLIRAQRDAEPLRHRLQMMTPVMLALNTALHGDLVAARHLFDVVEFDAGDDPYAISIWGSFAVTAAAAAGDFAWALRAAETAINADPDFSFTFSGSYPRLARHWAKAMSGGDPVTSAMEMERIIETTLVDPPRSNLATWYALLAEVQLCADDVSAAITALGKAETFIDTYGERYAEGLVFLIRAKALRAGGDVQSAVRTAHRALTLSQERGAHLFAARANDLLAELPCSGNDLAGTGAV</sequence>
<dbReference type="GO" id="GO:0006355">
    <property type="term" value="P:regulation of DNA-templated transcription"/>
    <property type="evidence" value="ECO:0007669"/>
    <property type="project" value="InterPro"/>
</dbReference>
<gene>
    <name evidence="8" type="ORF">SAMN05216276_103490</name>
</gene>
<feature type="region of interest" description="Disordered" evidence="6">
    <location>
        <begin position="300"/>
        <end position="323"/>
    </location>
</feature>
<evidence type="ECO:0000313" key="8">
    <source>
        <dbReference type="EMBL" id="SNT32854.1"/>
    </source>
</evidence>
<protein>
    <submittedName>
        <fullName evidence="8">Transcriptional regulatory protein, C terminal</fullName>
    </submittedName>
</protein>
<dbReference type="Proteomes" id="UP000198282">
    <property type="component" value="Unassembled WGS sequence"/>
</dbReference>
<dbReference type="SUPFAM" id="SSF48452">
    <property type="entry name" value="TPR-like"/>
    <property type="match status" value="1"/>
</dbReference>
<name>A0A239LT87_9ACTN</name>
<dbReference type="GO" id="GO:0003677">
    <property type="term" value="F:DNA binding"/>
    <property type="evidence" value="ECO:0007669"/>
    <property type="project" value="UniProtKB-UniRule"/>
</dbReference>
<dbReference type="Gene3D" id="1.25.40.10">
    <property type="entry name" value="Tetratricopeptide repeat domain"/>
    <property type="match status" value="2"/>
</dbReference>
<dbReference type="InterPro" id="IPR041664">
    <property type="entry name" value="AAA_16"/>
</dbReference>
<dbReference type="Gene3D" id="1.10.10.10">
    <property type="entry name" value="Winged helix-like DNA-binding domain superfamily/Winged helix DNA-binding domain"/>
    <property type="match status" value="1"/>
</dbReference>
<feature type="DNA-binding region" description="OmpR/PhoB-type" evidence="5">
    <location>
        <begin position="24"/>
        <end position="132"/>
    </location>
</feature>
<evidence type="ECO:0000313" key="9">
    <source>
        <dbReference type="Proteomes" id="UP000198282"/>
    </source>
</evidence>
<dbReference type="Pfam" id="PF03704">
    <property type="entry name" value="BTAD"/>
    <property type="match status" value="1"/>
</dbReference>
<evidence type="ECO:0000256" key="6">
    <source>
        <dbReference type="SAM" id="MobiDB-lite"/>
    </source>
</evidence>
<accession>A0A239LT87</accession>
<dbReference type="PANTHER" id="PTHR35807">
    <property type="entry name" value="TRANSCRIPTIONAL REGULATOR REDD-RELATED"/>
    <property type="match status" value="1"/>
</dbReference>
<keyword evidence="9" id="KW-1185">Reference proteome</keyword>
<dbReference type="InterPro" id="IPR027417">
    <property type="entry name" value="P-loop_NTPase"/>
</dbReference>
<dbReference type="Pfam" id="PF00486">
    <property type="entry name" value="Trans_reg_C"/>
    <property type="match status" value="1"/>
</dbReference>
<evidence type="ECO:0000256" key="1">
    <source>
        <dbReference type="ARBA" id="ARBA00005820"/>
    </source>
</evidence>
<dbReference type="Pfam" id="PF13191">
    <property type="entry name" value="AAA_16"/>
    <property type="match status" value="1"/>
</dbReference>
<dbReference type="AlphaFoldDB" id="A0A239LT87"/>
<dbReference type="SUPFAM" id="SSF46894">
    <property type="entry name" value="C-terminal effector domain of the bipartite response regulators"/>
    <property type="match status" value="1"/>
</dbReference>
<dbReference type="InterPro" id="IPR005158">
    <property type="entry name" value="BTAD"/>
</dbReference>
<dbReference type="OrthoDB" id="134712at2"/>
<evidence type="ECO:0000256" key="2">
    <source>
        <dbReference type="ARBA" id="ARBA00023015"/>
    </source>
</evidence>
<keyword evidence="3 5" id="KW-0238">DNA-binding</keyword>
<evidence type="ECO:0000259" key="7">
    <source>
        <dbReference type="PROSITE" id="PS51755"/>
    </source>
</evidence>
<keyword evidence="4" id="KW-0804">Transcription</keyword>
<dbReference type="EMBL" id="FZOD01000034">
    <property type="protein sequence ID" value="SNT32854.1"/>
    <property type="molecule type" value="Genomic_DNA"/>
</dbReference>
<dbReference type="SMART" id="SM01043">
    <property type="entry name" value="BTAD"/>
    <property type="match status" value="1"/>
</dbReference>
<dbReference type="Gene3D" id="3.40.50.300">
    <property type="entry name" value="P-loop containing nucleotide triphosphate hydrolases"/>
    <property type="match status" value="1"/>
</dbReference>
<dbReference type="CDD" id="cd00383">
    <property type="entry name" value="trans_reg_C"/>
    <property type="match status" value="1"/>
</dbReference>
<comment type="similarity">
    <text evidence="1">Belongs to the AfsR/DnrI/RedD regulatory family.</text>
</comment>
<proteinExistence type="inferred from homology"/>
<keyword evidence="2" id="KW-0805">Transcription regulation</keyword>
<dbReference type="PROSITE" id="PS51755">
    <property type="entry name" value="OMPR_PHOB"/>
    <property type="match status" value="1"/>
</dbReference>
<evidence type="ECO:0000256" key="5">
    <source>
        <dbReference type="PROSITE-ProRule" id="PRU01091"/>
    </source>
</evidence>